<sequence>MGARGVEHPGGDRLAPASGARAAEDDADAECLLTRELDRGLQRDCGISKAEFSVLVTLWQAPGRELRGGELAESPDWEKSRVSHQLTRMENRGFVERTECGAGGRRAGIGLTGKGRGVVQGAVLVHAGNIRRYFLDSLTPQQAAALRAWSGQLAGRVPKVLRLLAGHVGVVDFSCAGATRRTLLVAHGLVQLAAGSCWRPNVSPVA</sequence>
<dbReference type="InterPro" id="IPR039422">
    <property type="entry name" value="MarR/SlyA-like"/>
</dbReference>
<feature type="compositionally biased region" description="Basic and acidic residues" evidence="1">
    <location>
        <begin position="1"/>
        <end position="11"/>
    </location>
</feature>
<name>A0A9Q3ZD25_9ACTN</name>
<dbReference type="Pfam" id="PF01047">
    <property type="entry name" value="MarR"/>
    <property type="match status" value="1"/>
</dbReference>
<feature type="region of interest" description="Disordered" evidence="1">
    <location>
        <begin position="1"/>
        <end position="22"/>
    </location>
</feature>
<feature type="domain" description="HTH marR-type" evidence="2">
    <location>
        <begin position="1"/>
        <end position="155"/>
    </location>
</feature>
<dbReference type="SUPFAM" id="SSF46785">
    <property type="entry name" value="Winged helix' DNA-binding domain"/>
    <property type="match status" value="1"/>
</dbReference>
<gene>
    <name evidence="3" type="ORF">LJ657_43260</name>
</gene>
<accession>A0A9Q3ZD25</accession>
<dbReference type="PANTHER" id="PTHR33164">
    <property type="entry name" value="TRANSCRIPTIONAL REGULATOR, MARR FAMILY"/>
    <property type="match status" value="1"/>
</dbReference>
<dbReference type="GO" id="GO:0006950">
    <property type="term" value="P:response to stress"/>
    <property type="evidence" value="ECO:0007669"/>
    <property type="project" value="TreeGrafter"/>
</dbReference>
<dbReference type="PROSITE" id="PS50995">
    <property type="entry name" value="HTH_MARR_2"/>
    <property type="match status" value="1"/>
</dbReference>
<comment type="caution">
    <text evidence="3">The sequence shown here is derived from an EMBL/GenBank/DDBJ whole genome shotgun (WGS) entry which is preliminary data.</text>
</comment>
<evidence type="ECO:0000313" key="4">
    <source>
        <dbReference type="Proteomes" id="UP001108029"/>
    </source>
</evidence>
<dbReference type="Proteomes" id="UP001108029">
    <property type="component" value="Unassembled WGS sequence"/>
</dbReference>
<organism evidence="3 4">
    <name type="scientific">Streptomyces guryensis</name>
    <dbReference type="NCBI Taxonomy" id="2886947"/>
    <lineage>
        <taxon>Bacteria</taxon>
        <taxon>Bacillati</taxon>
        <taxon>Actinomycetota</taxon>
        <taxon>Actinomycetes</taxon>
        <taxon>Kitasatosporales</taxon>
        <taxon>Streptomycetaceae</taxon>
        <taxon>Streptomyces</taxon>
    </lineage>
</organism>
<proteinExistence type="predicted"/>
<dbReference type="Gene3D" id="1.10.10.10">
    <property type="entry name" value="Winged helix-like DNA-binding domain superfamily/Winged helix DNA-binding domain"/>
    <property type="match status" value="1"/>
</dbReference>
<protein>
    <submittedName>
        <fullName evidence="3">MarR family winged helix-turn-helix transcriptional regulator</fullName>
    </submittedName>
</protein>
<dbReference type="EMBL" id="JAJSBI010000038">
    <property type="protein sequence ID" value="MCD9880257.1"/>
    <property type="molecule type" value="Genomic_DNA"/>
</dbReference>
<dbReference type="InterPro" id="IPR036390">
    <property type="entry name" value="WH_DNA-bd_sf"/>
</dbReference>
<evidence type="ECO:0000256" key="1">
    <source>
        <dbReference type="SAM" id="MobiDB-lite"/>
    </source>
</evidence>
<evidence type="ECO:0000259" key="2">
    <source>
        <dbReference type="PROSITE" id="PS50995"/>
    </source>
</evidence>
<dbReference type="RefSeq" id="WP_232655269.1">
    <property type="nucleotide sequence ID" value="NZ_JAJSBI010000038.1"/>
</dbReference>
<evidence type="ECO:0000313" key="3">
    <source>
        <dbReference type="EMBL" id="MCD9880257.1"/>
    </source>
</evidence>
<dbReference type="PANTHER" id="PTHR33164:SF99">
    <property type="entry name" value="MARR FAMILY REGULATORY PROTEIN"/>
    <property type="match status" value="1"/>
</dbReference>
<dbReference type="InterPro" id="IPR000835">
    <property type="entry name" value="HTH_MarR-typ"/>
</dbReference>
<dbReference type="SMART" id="SM00347">
    <property type="entry name" value="HTH_MARR"/>
    <property type="match status" value="1"/>
</dbReference>
<dbReference type="AlphaFoldDB" id="A0A9Q3ZD25"/>
<reference evidence="3" key="1">
    <citation type="submission" date="2021-12" db="EMBL/GenBank/DDBJ databases">
        <authorList>
            <person name="Lee J.-H."/>
            <person name="Kim S.-B."/>
        </authorList>
    </citation>
    <scope>NUCLEOTIDE SEQUENCE</scope>
    <source>
        <strain evidence="3">NR30</strain>
    </source>
</reference>
<dbReference type="InterPro" id="IPR036388">
    <property type="entry name" value="WH-like_DNA-bd_sf"/>
</dbReference>
<keyword evidence="4" id="KW-1185">Reference proteome</keyword>
<dbReference type="GO" id="GO:0003700">
    <property type="term" value="F:DNA-binding transcription factor activity"/>
    <property type="evidence" value="ECO:0007669"/>
    <property type="project" value="InterPro"/>
</dbReference>